<dbReference type="OrthoDB" id="2079361at2"/>
<dbReference type="HOGENOM" id="CLU_566103_0_0_3"/>
<sequence length="463" mass="52834">MNSKHLLNHRLSWITVISIVILFFCASLRHFLFQSNALDLGWFDQAIYLISRGKPSIVSFSDDHILGDHAAFIFYPLAIFYAIYPTVYWLFLIQAIALSLPIIPIYKLSKKAGLNENLSLTMVLVYLLYPLIFNLNLFDFHSEVLALPAFFWAILMTKNNQLWQFILTILFILSCKAVLSLTIIGMGFWLLIFEKKRLYGSISLSLGVFWFIIATQVIIPHFSGDEVAAVGRYSFLGDSVSEIITNLILNPTIILSRIFTLVNFEYLILLFIPVIWGLSPKHLTPLIAAIPQLGLNLLTDYQPQKDLIHQYSLPILPFLLLSVITTLAANQGLIRRPKIIIIWSFIAFLALAKYTNFTSKYLSQLDTLSAMKEGVKLIPKDGKVLTSPQIAPHLTHRPVVKLAIKDAEPININNFDYILLNVRYPSWPNSEETVINLRNQLNSNTNFTLIYEKDDILLFKKKP</sequence>
<dbReference type="RefSeq" id="WP_012594781.1">
    <property type="nucleotide sequence ID" value="NC_011726.1"/>
</dbReference>
<keyword evidence="1" id="KW-0812">Transmembrane</keyword>
<dbReference type="eggNOG" id="COG3463">
    <property type="taxonomic scope" value="Bacteria"/>
</dbReference>
<dbReference type="STRING" id="41431.PCC8801_1451"/>
<name>B7K4P3_RIPO1</name>
<evidence type="ECO:0000313" key="2">
    <source>
        <dbReference type="EMBL" id="ACK65508.1"/>
    </source>
</evidence>
<organism evidence="2 3">
    <name type="scientific">Rippkaea orientalis (strain PCC 8801 / RF-1)</name>
    <name type="common">Cyanothece sp. (strain PCC 8801)</name>
    <dbReference type="NCBI Taxonomy" id="41431"/>
    <lineage>
        <taxon>Bacteria</taxon>
        <taxon>Bacillati</taxon>
        <taxon>Cyanobacteriota</taxon>
        <taxon>Cyanophyceae</taxon>
        <taxon>Oscillatoriophycideae</taxon>
        <taxon>Chroococcales</taxon>
        <taxon>Aphanothecaceae</taxon>
        <taxon>Rippkaea</taxon>
        <taxon>Rippkaea orientalis</taxon>
    </lineage>
</organism>
<evidence type="ECO:0000313" key="3">
    <source>
        <dbReference type="Proteomes" id="UP000008204"/>
    </source>
</evidence>
<dbReference type="KEGG" id="cyp:PCC8801_1451"/>
<dbReference type="EMBL" id="CP001287">
    <property type="protein sequence ID" value="ACK65508.1"/>
    <property type="molecule type" value="Genomic_DNA"/>
</dbReference>
<keyword evidence="1" id="KW-1133">Transmembrane helix</keyword>
<gene>
    <name evidence="2" type="ordered locus">PCC8801_1451</name>
</gene>
<dbReference type="AlphaFoldDB" id="B7K4P3"/>
<dbReference type="InterPro" id="IPR018650">
    <property type="entry name" value="STSV1_Orf64"/>
</dbReference>
<keyword evidence="3" id="KW-1185">Reference proteome</keyword>
<accession>B7K4P3</accession>
<feature type="transmembrane region" description="Helical" evidence="1">
    <location>
        <begin position="340"/>
        <end position="357"/>
    </location>
</feature>
<feature type="transmembrane region" description="Helical" evidence="1">
    <location>
        <begin position="165"/>
        <end position="191"/>
    </location>
</feature>
<dbReference type="Pfam" id="PF09852">
    <property type="entry name" value="DUF2079"/>
    <property type="match status" value="1"/>
</dbReference>
<dbReference type="Proteomes" id="UP000008204">
    <property type="component" value="Chromosome"/>
</dbReference>
<feature type="transmembrane region" description="Helical" evidence="1">
    <location>
        <begin position="266"/>
        <end position="288"/>
    </location>
</feature>
<feature type="transmembrane region" description="Helical" evidence="1">
    <location>
        <begin position="198"/>
        <end position="219"/>
    </location>
</feature>
<protein>
    <submittedName>
        <fullName evidence="2">Ets-domain containing protein</fullName>
    </submittedName>
</protein>
<feature type="transmembrane region" description="Helical" evidence="1">
    <location>
        <begin position="12"/>
        <end position="32"/>
    </location>
</feature>
<feature type="transmembrane region" description="Helical" evidence="1">
    <location>
        <begin position="118"/>
        <end position="138"/>
    </location>
</feature>
<feature type="transmembrane region" description="Helical" evidence="1">
    <location>
        <begin position="308"/>
        <end position="328"/>
    </location>
</feature>
<keyword evidence="1" id="KW-0472">Membrane</keyword>
<evidence type="ECO:0000256" key="1">
    <source>
        <dbReference type="SAM" id="Phobius"/>
    </source>
</evidence>
<reference evidence="3" key="1">
    <citation type="journal article" date="2011" name="MBio">
        <title>Novel metabolic attributes of the genus Cyanothece, comprising a group of unicellular nitrogen-fixing Cyanobacteria.</title>
        <authorList>
            <person name="Bandyopadhyay A."/>
            <person name="Elvitigala T."/>
            <person name="Welsh E."/>
            <person name="Stockel J."/>
            <person name="Liberton M."/>
            <person name="Min H."/>
            <person name="Sherman L.A."/>
            <person name="Pakrasi H.B."/>
        </authorList>
    </citation>
    <scope>NUCLEOTIDE SEQUENCE [LARGE SCALE GENOMIC DNA]</scope>
    <source>
        <strain evidence="3">PCC 8801</strain>
    </source>
</reference>
<proteinExistence type="predicted"/>